<name>A0ABV5CHA7_9SPHI</name>
<protein>
    <recommendedName>
        <fullName evidence="4">AsmA-like C-terminal domain-containing protein</fullName>
    </recommendedName>
</protein>
<accession>A0ABV5CHA7</accession>
<proteinExistence type="predicted"/>
<evidence type="ECO:0000256" key="1">
    <source>
        <dbReference type="SAM" id="Phobius"/>
    </source>
</evidence>
<keyword evidence="1" id="KW-1133">Transmembrane helix</keyword>
<dbReference type="Proteomes" id="UP001580928">
    <property type="component" value="Unassembled WGS sequence"/>
</dbReference>
<keyword evidence="1" id="KW-0812">Transmembrane</keyword>
<evidence type="ECO:0008006" key="4">
    <source>
        <dbReference type="Google" id="ProtNLM"/>
    </source>
</evidence>
<evidence type="ECO:0000313" key="2">
    <source>
        <dbReference type="EMBL" id="MFB5945757.1"/>
    </source>
</evidence>
<reference evidence="2 3" key="1">
    <citation type="submission" date="2024-04" db="EMBL/GenBank/DDBJ databases">
        <title>Albibacterium profundi sp. nov., isolated from sediment of the Challenger Deep of Mariana Trench.</title>
        <authorList>
            <person name="Wang Y."/>
        </authorList>
    </citation>
    <scope>NUCLEOTIDE SEQUENCE [LARGE SCALE GENOMIC DNA]</scope>
    <source>
        <strain evidence="2 3">RHL897</strain>
    </source>
</reference>
<comment type="caution">
    <text evidence="2">The sequence shown here is derived from an EMBL/GenBank/DDBJ whole genome shotgun (WGS) entry which is preliminary data.</text>
</comment>
<dbReference type="RefSeq" id="WP_375557290.1">
    <property type="nucleotide sequence ID" value="NZ_JBBVGT010000002.1"/>
</dbReference>
<evidence type="ECO:0000313" key="3">
    <source>
        <dbReference type="Proteomes" id="UP001580928"/>
    </source>
</evidence>
<keyword evidence="1" id="KW-0472">Membrane</keyword>
<keyword evidence="3" id="KW-1185">Reference proteome</keyword>
<organism evidence="2 3">
    <name type="scientific">Albibacterium profundi</name>
    <dbReference type="NCBI Taxonomy" id="3134906"/>
    <lineage>
        <taxon>Bacteria</taxon>
        <taxon>Pseudomonadati</taxon>
        <taxon>Bacteroidota</taxon>
        <taxon>Sphingobacteriia</taxon>
        <taxon>Sphingobacteriales</taxon>
        <taxon>Sphingobacteriaceae</taxon>
        <taxon>Albibacterium</taxon>
    </lineage>
</organism>
<dbReference type="EMBL" id="JBBVGT010000002">
    <property type="protein sequence ID" value="MFB5945757.1"/>
    <property type="molecule type" value="Genomic_DNA"/>
</dbReference>
<feature type="transmembrane region" description="Helical" evidence="1">
    <location>
        <begin position="17"/>
        <end position="39"/>
    </location>
</feature>
<sequence>MNKMNTHSHKRNKWRKLVIWFGIVLGVIVIALVIGGFMLQNSMPEKLKERVAKESNGVYQLNFTDMNVSLLRGAVTLENVSLLPDTAAYFHSADSSRSASLFEVDLNSLSISGVNVLKLLFKKEIQLSTITLNRPNLTLLSMRDTVDRNEVEKTLYDKMPDFLKETEIELLRVNELSFVEQKGGDTTERGGRLSGLSFALESIYIDSLRTSDTTAFWFCDDVRIDSRNVKYESADGMYIFDIASVQSSLKDGFLNISNFKLTPQYPEIEFSQRLGTEGDRYQIVVEDIKASEINFKDLELNEVLKLSTLSLEDAELRIFNNKTLPESGKIKAENFPNIAMKRLGLPTTIDTLLMKNFAVYYKEMSPKSEKAGTVFFTNLYGTLRNVTNDSSRWESDSWCRSDFKTNFMGKVPLKVNLNLNMADKDGEFNYKGSLGKGNAKLFNQFAEPLGLARIEKGVINQVTFSINANRYGSSGTVQALYDNIEISLLDKDGNVLKKKGFLSFLANSLIVKNSNPRKEGEEPISAEISHLHPQDKSFFNLMWKSIYAGLKVNLGIPDL</sequence>
<gene>
    <name evidence="2" type="ORF">WKR92_07915</name>
</gene>